<evidence type="ECO:0000259" key="5">
    <source>
        <dbReference type="Pfam" id="PF00580"/>
    </source>
</evidence>
<dbReference type="EMBL" id="VZRM01005749">
    <property type="protein sequence ID" value="NWV39528.1"/>
    <property type="molecule type" value="Genomic_DNA"/>
</dbReference>
<dbReference type="SUPFAM" id="SSF52540">
    <property type="entry name" value="P-loop containing nucleoside triphosphate hydrolases"/>
    <property type="match status" value="1"/>
</dbReference>
<dbReference type="GO" id="GO:0016787">
    <property type="term" value="F:hydrolase activity"/>
    <property type="evidence" value="ECO:0007669"/>
    <property type="project" value="UniProtKB-KW"/>
</dbReference>
<evidence type="ECO:0000256" key="4">
    <source>
        <dbReference type="ARBA" id="ARBA00022840"/>
    </source>
</evidence>
<evidence type="ECO:0000256" key="3">
    <source>
        <dbReference type="ARBA" id="ARBA00022806"/>
    </source>
</evidence>
<keyword evidence="1" id="KW-0547">Nucleotide-binding</keyword>
<comment type="caution">
    <text evidence="6">The sequence shown here is derived from an EMBL/GenBank/DDBJ whole genome shotgun (WGS) entry which is preliminary data.</text>
</comment>
<dbReference type="AlphaFoldDB" id="A0A7K6EMF9"/>
<dbReference type="GO" id="GO:0005634">
    <property type="term" value="C:nucleus"/>
    <property type="evidence" value="ECO:0007669"/>
    <property type="project" value="TreeGrafter"/>
</dbReference>
<feature type="non-terminal residue" evidence="6">
    <location>
        <position position="1"/>
    </location>
</feature>
<dbReference type="PANTHER" id="PTHR11070:SF30">
    <property type="entry name" value="F-BOX DNA HELICASE 1"/>
    <property type="match status" value="1"/>
</dbReference>
<dbReference type="GO" id="GO:0003677">
    <property type="term" value="F:DNA binding"/>
    <property type="evidence" value="ECO:0007669"/>
    <property type="project" value="InterPro"/>
</dbReference>
<dbReference type="Proteomes" id="UP000575029">
    <property type="component" value="Unassembled WGS sequence"/>
</dbReference>
<dbReference type="Pfam" id="PF00580">
    <property type="entry name" value="UvrD-helicase"/>
    <property type="match status" value="1"/>
</dbReference>
<dbReference type="InterPro" id="IPR027417">
    <property type="entry name" value="P-loop_NTPase"/>
</dbReference>
<dbReference type="Gene3D" id="3.40.50.300">
    <property type="entry name" value="P-loop containing nucleotide triphosphate hydrolases"/>
    <property type="match status" value="1"/>
</dbReference>
<evidence type="ECO:0000313" key="6">
    <source>
        <dbReference type="EMBL" id="NWV39528.1"/>
    </source>
</evidence>
<organism evidence="6 7">
    <name type="scientific">Grantiella picta</name>
    <dbReference type="NCBI Taxonomy" id="266360"/>
    <lineage>
        <taxon>Eukaryota</taxon>
        <taxon>Metazoa</taxon>
        <taxon>Chordata</taxon>
        <taxon>Craniata</taxon>
        <taxon>Vertebrata</taxon>
        <taxon>Euteleostomi</taxon>
        <taxon>Archelosauria</taxon>
        <taxon>Archosauria</taxon>
        <taxon>Dinosauria</taxon>
        <taxon>Saurischia</taxon>
        <taxon>Theropoda</taxon>
        <taxon>Coelurosauria</taxon>
        <taxon>Aves</taxon>
        <taxon>Neognathae</taxon>
        <taxon>Neoaves</taxon>
        <taxon>Telluraves</taxon>
        <taxon>Australaves</taxon>
        <taxon>Passeriformes</taxon>
        <taxon>Meliphagoidea</taxon>
        <taxon>Meliphagidae</taxon>
        <taxon>Grantiella</taxon>
    </lineage>
</organism>
<sequence length="421" mass="48080">FIPWKKLYHQFLLKEETALRRVEQLLQEFSITKEQEGCVLGLIRLVASTAAAPKVDPGAVLRSLGSHPLFPKAQLCVLHKLPDIQGKAGPEKMWAVVTVMVLFSDGVGDIQRLLECLWSSRSELAVVEVTEVLYCLATFLFAMRDRSIPITNRIHYNIFYCLNLMENASGAVQPWEEGRDSFLSHLLTGIFFPPDFSGCPDVRLTHEQQRILNHKIEPGQTVKIMAFAGTGKTSTLVKYAEKFRDLKFLYVAFNKAVTEKGKKVFPRNVTCKTFHSLAYGSIGRHYRDKGKLNFSKMSVFSISFLLQHREGQSLFIRGKTVSKTLENFFASSDEEICEEHTPVWFKNTHGQMELMSREEKQINVEEAREIWRNMKKLDGDADKRYKMTCDGYLKLWQLSKPELSGFDAIFVDEAQDCTPGE</sequence>
<evidence type="ECO:0000313" key="7">
    <source>
        <dbReference type="Proteomes" id="UP000575029"/>
    </source>
</evidence>
<keyword evidence="4" id="KW-0067">ATP-binding</keyword>
<evidence type="ECO:0000256" key="1">
    <source>
        <dbReference type="ARBA" id="ARBA00022741"/>
    </source>
</evidence>
<protein>
    <submittedName>
        <fullName evidence="6">FBH1 helicase</fullName>
    </submittedName>
</protein>
<dbReference type="GO" id="GO:0005524">
    <property type="term" value="F:ATP binding"/>
    <property type="evidence" value="ECO:0007669"/>
    <property type="project" value="UniProtKB-KW"/>
</dbReference>
<proteinExistence type="predicted"/>
<gene>
    <name evidence="6" type="primary">Fbh1</name>
    <name evidence="6" type="ORF">GRAPIC_R14780</name>
</gene>
<name>A0A7K6EMF9_9PASS</name>
<feature type="non-terminal residue" evidence="6">
    <location>
        <position position="421"/>
    </location>
</feature>
<dbReference type="PANTHER" id="PTHR11070">
    <property type="entry name" value="UVRD / RECB / PCRA DNA HELICASE FAMILY MEMBER"/>
    <property type="match status" value="1"/>
</dbReference>
<dbReference type="InterPro" id="IPR014016">
    <property type="entry name" value="UvrD-like_ATP-bd"/>
</dbReference>
<keyword evidence="3 6" id="KW-0347">Helicase</keyword>
<dbReference type="GO" id="GO:0043138">
    <property type="term" value="F:3'-5' DNA helicase activity"/>
    <property type="evidence" value="ECO:0007669"/>
    <property type="project" value="TreeGrafter"/>
</dbReference>
<keyword evidence="7" id="KW-1185">Reference proteome</keyword>
<feature type="domain" description="UvrD-like helicase ATP-binding" evidence="5">
    <location>
        <begin position="205"/>
        <end position="417"/>
    </location>
</feature>
<dbReference type="GO" id="GO:0000724">
    <property type="term" value="P:double-strand break repair via homologous recombination"/>
    <property type="evidence" value="ECO:0007669"/>
    <property type="project" value="TreeGrafter"/>
</dbReference>
<dbReference type="GO" id="GO:0031297">
    <property type="term" value="P:replication fork processing"/>
    <property type="evidence" value="ECO:0007669"/>
    <property type="project" value="TreeGrafter"/>
</dbReference>
<reference evidence="6 7" key="1">
    <citation type="submission" date="2019-09" db="EMBL/GenBank/DDBJ databases">
        <title>Bird 10,000 Genomes (B10K) Project - Family phase.</title>
        <authorList>
            <person name="Zhang G."/>
        </authorList>
    </citation>
    <scope>NUCLEOTIDE SEQUENCE [LARGE SCALE GENOMIC DNA]</scope>
    <source>
        <strain evidence="6">B10K-DU-029-50</strain>
        <tissue evidence="6">Heart</tissue>
    </source>
</reference>
<dbReference type="InterPro" id="IPR000212">
    <property type="entry name" value="DNA_helicase_UvrD/REP"/>
</dbReference>
<evidence type="ECO:0000256" key="2">
    <source>
        <dbReference type="ARBA" id="ARBA00022801"/>
    </source>
</evidence>
<keyword evidence="2" id="KW-0378">Hydrolase</keyword>
<accession>A0A7K6EMF9</accession>